<evidence type="ECO:0000256" key="8">
    <source>
        <dbReference type="ARBA" id="ARBA00038436"/>
    </source>
</evidence>
<dbReference type="InterPro" id="IPR007387">
    <property type="entry name" value="TRAP_DctQ"/>
</dbReference>
<dbReference type="Pfam" id="PF04290">
    <property type="entry name" value="DctQ"/>
    <property type="match status" value="1"/>
</dbReference>
<name>A0ABW1ZVV8_9GAMM</name>
<dbReference type="RefSeq" id="WP_379907885.1">
    <property type="nucleotide sequence ID" value="NZ_JBHSWE010000001.1"/>
</dbReference>
<keyword evidence="12" id="KW-1185">Reference proteome</keyword>
<evidence type="ECO:0000256" key="5">
    <source>
        <dbReference type="ARBA" id="ARBA00022692"/>
    </source>
</evidence>
<protein>
    <recommendedName>
        <fullName evidence="9">TRAP transporter small permease protein</fullName>
    </recommendedName>
</protein>
<comment type="function">
    <text evidence="9">Part of the tripartite ATP-independent periplasmic (TRAP) transport system.</text>
</comment>
<evidence type="ECO:0000313" key="11">
    <source>
        <dbReference type="EMBL" id="MFC6669320.1"/>
    </source>
</evidence>
<dbReference type="InterPro" id="IPR055348">
    <property type="entry name" value="DctQ"/>
</dbReference>
<dbReference type="EMBL" id="JBHSWE010000001">
    <property type="protein sequence ID" value="MFC6669320.1"/>
    <property type="molecule type" value="Genomic_DNA"/>
</dbReference>
<organism evidence="11 12">
    <name type="scientific">Marinobacterium aestuariivivens</name>
    <dbReference type="NCBI Taxonomy" id="1698799"/>
    <lineage>
        <taxon>Bacteria</taxon>
        <taxon>Pseudomonadati</taxon>
        <taxon>Pseudomonadota</taxon>
        <taxon>Gammaproteobacteria</taxon>
        <taxon>Oceanospirillales</taxon>
        <taxon>Oceanospirillaceae</taxon>
        <taxon>Marinobacterium</taxon>
    </lineage>
</organism>
<evidence type="ECO:0000256" key="2">
    <source>
        <dbReference type="ARBA" id="ARBA00022448"/>
    </source>
</evidence>
<accession>A0ABW1ZVV8</accession>
<comment type="subunit">
    <text evidence="9">The complex comprises the extracytoplasmic solute receptor protein and the two transmembrane proteins.</text>
</comment>
<keyword evidence="4 9" id="KW-0997">Cell inner membrane</keyword>
<comment type="caution">
    <text evidence="11">The sequence shown here is derived from an EMBL/GenBank/DDBJ whole genome shotgun (WGS) entry which is preliminary data.</text>
</comment>
<dbReference type="Proteomes" id="UP001596422">
    <property type="component" value="Unassembled WGS sequence"/>
</dbReference>
<keyword evidence="3" id="KW-1003">Cell membrane</keyword>
<keyword evidence="7 9" id="KW-0472">Membrane</keyword>
<gene>
    <name evidence="11" type="ORF">ACFQDL_03815</name>
</gene>
<feature type="domain" description="Tripartite ATP-independent periplasmic transporters DctQ component" evidence="10">
    <location>
        <begin position="29"/>
        <end position="159"/>
    </location>
</feature>
<feature type="transmembrane region" description="Helical" evidence="9">
    <location>
        <begin position="133"/>
        <end position="152"/>
    </location>
</feature>
<evidence type="ECO:0000256" key="6">
    <source>
        <dbReference type="ARBA" id="ARBA00022989"/>
    </source>
</evidence>
<feature type="transmembrane region" description="Helical" evidence="9">
    <location>
        <begin position="12"/>
        <end position="35"/>
    </location>
</feature>
<evidence type="ECO:0000256" key="3">
    <source>
        <dbReference type="ARBA" id="ARBA00022475"/>
    </source>
</evidence>
<dbReference type="PANTHER" id="PTHR35011">
    <property type="entry name" value="2,3-DIKETO-L-GULONATE TRAP TRANSPORTER SMALL PERMEASE PROTEIN YIAM"/>
    <property type="match status" value="1"/>
</dbReference>
<keyword evidence="5 9" id="KW-0812">Transmembrane</keyword>
<comment type="subcellular location">
    <subcellularLocation>
        <location evidence="1 9">Cell inner membrane</location>
        <topology evidence="1 9">Multi-pass membrane protein</topology>
    </subcellularLocation>
</comment>
<comment type="similarity">
    <text evidence="8 9">Belongs to the TRAP transporter small permease family.</text>
</comment>
<evidence type="ECO:0000313" key="12">
    <source>
        <dbReference type="Proteomes" id="UP001596422"/>
    </source>
</evidence>
<evidence type="ECO:0000256" key="7">
    <source>
        <dbReference type="ARBA" id="ARBA00023136"/>
    </source>
</evidence>
<keyword evidence="6 9" id="KW-1133">Transmembrane helix</keyword>
<sequence>MIGHTLSRLDRGLGRLLDAMALVSSLLVVALMLFLVLSRYVFGWSVVGLLELIMLFGMWLYMVGSLIASRKGEHLVVDFLQQQLINERTRALHQTLVAVVTLAICCFFVVLSWRMLQWGMRRPQSTPGLGIPLWLPQASILFASVGCTLYALRDCCRGVVAVGESRRSLPLSDSEPKPEMR</sequence>
<evidence type="ECO:0000256" key="9">
    <source>
        <dbReference type="RuleBase" id="RU369079"/>
    </source>
</evidence>
<feature type="transmembrane region" description="Helical" evidence="9">
    <location>
        <begin position="41"/>
        <end position="61"/>
    </location>
</feature>
<keyword evidence="2 9" id="KW-0813">Transport</keyword>
<proteinExistence type="inferred from homology"/>
<evidence type="ECO:0000256" key="1">
    <source>
        <dbReference type="ARBA" id="ARBA00004429"/>
    </source>
</evidence>
<feature type="transmembrane region" description="Helical" evidence="9">
    <location>
        <begin position="91"/>
        <end position="113"/>
    </location>
</feature>
<evidence type="ECO:0000256" key="4">
    <source>
        <dbReference type="ARBA" id="ARBA00022519"/>
    </source>
</evidence>
<reference evidence="12" key="1">
    <citation type="journal article" date="2019" name="Int. J. Syst. Evol. Microbiol.">
        <title>The Global Catalogue of Microorganisms (GCM) 10K type strain sequencing project: providing services to taxonomists for standard genome sequencing and annotation.</title>
        <authorList>
            <consortium name="The Broad Institute Genomics Platform"/>
            <consortium name="The Broad Institute Genome Sequencing Center for Infectious Disease"/>
            <person name="Wu L."/>
            <person name="Ma J."/>
        </authorList>
    </citation>
    <scope>NUCLEOTIDE SEQUENCE [LARGE SCALE GENOMIC DNA]</scope>
    <source>
        <strain evidence="12">NBRC 111756</strain>
    </source>
</reference>
<evidence type="ECO:0000259" key="10">
    <source>
        <dbReference type="Pfam" id="PF04290"/>
    </source>
</evidence>